<name>A0AAD6U0J2_9AGAR</name>
<proteinExistence type="predicted"/>
<gene>
    <name evidence="1" type="ORF">B0H15DRAFT_371441</name>
</gene>
<accession>A0AAD6U0J2</accession>
<dbReference type="Proteomes" id="UP001222325">
    <property type="component" value="Unassembled WGS sequence"/>
</dbReference>
<protein>
    <submittedName>
        <fullName evidence="1">Uncharacterized protein</fullName>
    </submittedName>
</protein>
<reference evidence="1" key="1">
    <citation type="submission" date="2023-03" db="EMBL/GenBank/DDBJ databases">
        <title>Massive genome expansion in bonnet fungi (Mycena s.s.) driven by repeated elements and novel gene families across ecological guilds.</title>
        <authorList>
            <consortium name="Lawrence Berkeley National Laboratory"/>
            <person name="Harder C.B."/>
            <person name="Miyauchi S."/>
            <person name="Viragh M."/>
            <person name="Kuo A."/>
            <person name="Thoen E."/>
            <person name="Andreopoulos B."/>
            <person name="Lu D."/>
            <person name="Skrede I."/>
            <person name="Drula E."/>
            <person name="Henrissat B."/>
            <person name="Morin E."/>
            <person name="Kohler A."/>
            <person name="Barry K."/>
            <person name="LaButti K."/>
            <person name="Morin E."/>
            <person name="Salamov A."/>
            <person name="Lipzen A."/>
            <person name="Mereny Z."/>
            <person name="Hegedus B."/>
            <person name="Baldrian P."/>
            <person name="Stursova M."/>
            <person name="Weitz H."/>
            <person name="Taylor A."/>
            <person name="Grigoriev I.V."/>
            <person name="Nagy L.G."/>
            <person name="Martin F."/>
            <person name="Kauserud H."/>
        </authorList>
    </citation>
    <scope>NUCLEOTIDE SEQUENCE</scope>
    <source>
        <strain evidence="1">CBHHK173m</strain>
    </source>
</reference>
<comment type="caution">
    <text evidence="1">The sequence shown here is derived from an EMBL/GenBank/DDBJ whole genome shotgun (WGS) entry which is preliminary data.</text>
</comment>
<dbReference type="EMBL" id="JARJCN010000033">
    <property type="protein sequence ID" value="KAJ7085812.1"/>
    <property type="molecule type" value="Genomic_DNA"/>
</dbReference>
<keyword evidence="2" id="KW-1185">Reference proteome</keyword>
<sequence length="154" mass="16948">MPKVAAHSRRGSTMCPKTIKAKFKLAGSDLNSLPYTEEANPHGGWYPMRRYLVSDVQALAGRTPGARASASSGSSPFAARNGYCIVRAWAMKKYQLTDVQMDRLDPVSEEANPHGGNRVRYYNELDVQLSSCRCSIACDPALPRHYSVLWVAGI</sequence>
<organism evidence="1 2">
    <name type="scientific">Mycena belliarum</name>
    <dbReference type="NCBI Taxonomy" id="1033014"/>
    <lineage>
        <taxon>Eukaryota</taxon>
        <taxon>Fungi</taxon>
        <taxon>Dikarya</taxon>
        <taxon>Basidiomycota</taxon>
        <taxon>Agaricomycotina</taxon>
        <taxon>Agaricomycetes</taxon>
        <taxon>Agaricomycetidae</taxon>
        <taxon>Agaricales</taxon>
        <taxon>Marasmiineae</taxon>
        <taxon>Mycenaceae</taxon>
        <taxon>Mycena</taxon>
    </lineage>
</organism>
<evidence type="ECO:0000313" key="2">
    <source>
        <dbReference type="Proteomes" id="UP001222325"/>
    </source>
</evidence>
<evidence type="ECO:0000313" key="1">
    <source>
        <dbReference type="EMBL" id="KAJ7085812.1"/>
    </source>
</evidence>
<dbReference type="CDD" id="cd21075">
    <property type="entry name" value="DBD_XPA-like"/>
    <property type="match status" value="1"/>
</dbReference>
<dbReference type="AlphaFoldDB" id="A0AAD6U0J2"/>